<evidence type="ECO:0000313" key="2">
    <source>
        <dbReference type="Proteomes" id="UP000509658"/>
    </source>
</evidence>
<name>A0A6N0HZF3_9GAMM</name>
<protein>
    <submittedName>
        <fullName evidence="1">Uncharacterized protein</fullName>
    </submittedName>
</protein>
<reference evidence="1 2" key="1">
    <citation type="submission" date="2020-05" db="EMBL/GenBank/DDBJ databases">
        <title>Horizontal transmission and recombination maintain forever young bacterial symbiont genomes.</title>
        <authorList>
            <person name="Russell S.L."/>
            <person name="Pepper-Tunick E."/>
            <person name="Svedberg J."/>
            <person name="Byrne A."/>
            <person name="Ruelas Castillo J."/>
            <person name="Vollmers C."/>
            <person name="Beinart R.A."/>
            <person name="Corbett-Detig R."/>
        </authorList>
    </citation>
    <scope>NUCLEOTIDE SEQUENCE [LARGE SCALE GENOMIC DNA]</scope>
    <source>
        <strain evidence="1">Santa_Monica_outfall</strain>
    </source>
</reference>
<dbReference type="Proteomes" id="UP000509658">
    <property type="component" value="Chromosome"/>
</dbReference>
<accession>A0A6N0HZF3</accession>
<gene>
    <name evidence="1" type="ORF">HUE57_16720</name>
</gene>
<sequence>MLPKMLGQRWFFYGASAMLVLMVLGYHSHGGIGEFSVNNRCDLRAAPCKAVAANGEIIELAILPLGIPQLKPLEITVNLMGFSADSVAVVFTGVDVDMGTIQYPLVSVDGLSFSGGASLSVCSKQKMRWRVTVVIESNGEVYAIPFEFDTVYRPEFHILEGT</sequence>
<dbReference type="AlphaFoldDB" id="A0A6N0HZF3"/>
<proteinExistence type="predicted"/>
<dbReference type="KEGG" id="rev:HUE57_16720"/>
<organism evidence="1 2">
    <name type="scientific">Candidatus Reidiella endopervernicosa</name>
    <dbReference type="NCBI Taxonomy" id="2738883"/>
    <lineage>
        <taxon>Bacteria</taxon>
        <taxon>Pseudomonadati</taxon>
        <taxon>Pseudomonadota</taxon>
        <taxon>Gammaproteobacteria</taxon>
        <taxon>Candidatus Reidiella</taxon>
    </lineage>
</organism>
<keyword evidence="2" id="KW-1185">Reference proteome</keyword>
<dbReference type="RefSeq" id="WP_135622276.1">
    <property type="nucleotide sequence ID" value="NZ_CP054491.1"/>
</dbReference>
<dbReference type="EMBL" id="CP054491">
    <property type="protein sequence ID" value="QKQ27745.1"/>
    <property type="molecule type" value="Genomic_DNA"/>
</dbReference>
<evidence type="ECO:0000313" key="1">
    <source>
        <dbReference type="EMBL" id="QKQ27745.1"/>
    </source>
</evidence>